<proteinExistence type="predicted"/>
<protein>
    <recommendedName>
        <fullName evidence="3">UvsX protein</fullName>
    </recommendedName>
</protein>
<dbReference type="EMBL" id="AP014693">
    <property type="protein sequence ID" value="BAQ02578.2"/>
    <property type="molecule type" value="Genomic_DNA"/>
</dbReference>
<accession>A0A0A8J977</accession>
<reference evidence="1 2" key="1">
    <citation type="submission" date="2014-12" db="EMBL/GenBank/DDBJ databases">
        <title>Genome analysis of a novel jumbo phage RSL2 infecting the phytopathogen Ralstonia solanacearum.</title>
        <authorList>
            <person name="Kawasaki T."/>
            <person name="Fujie M."/>
            <person name="Chatchawankanphanich O."/>
            <person name="Ogata H."/>
            <person name="Yamada T."/>
        </authorList>
    </citation>
    <scope>NUCLEOTIDE SEQUENCE [LARGE SCALE GENOMIC DNA]</scope>
    <source>
        <strain evidence="1 2">RSL2</strain>
    </source>
</reference>
<keyword evidence="2" id="KW-1185">Reference proteome</keyword>
<dbReference type="Proteomes" id="UP000203794">
    <property type="component" value="Segment"/>
</dbReference>
<evidence type="ECO:0000313" key="2">
    <source>
        <dbReference type="Proteomes" id="UP000203794"/>
    </source>
</evidence>
<evidence type="ECO:0000313" key="1">
    <source>
        <dbReference type="EMBL" id="BAQ02578.2"/>
    </source>
</evidence>
<organism evidence="1 2">
    <name type="scientific">Ralstonia phage RSL2</name>
    <dbReference type="NCBI Taxonomy" id="1585840"/>
    <lineage>
        <taxon>Viruses</taxon>
        <taxon>Duplodnaviria</taxon>
        <taxon>Heunggongvirae</taxon>
        <taxon>Uroviricota</taxon>
        <taxon>Caudoviricetes</taxon>
        <taxon>Chimalliviridae</taxon>
        <taxon>Chiangmaivirus</taxon>
        <taxon>Chiangmaivirus RSL2</taxon>
    </lineage>
</organism>
<sequence length="483" mass="55515">MTHAFFISNDWRAFNMLFKQPYQKAEHLAPMINVGAGLDIITGRWYYGQHGEALLNGGHAQLSGYVGGGNLYKTTSMLYKNLRAMYRIHPESTGSIYETEMNTQGTRIGDLASQLPEFDGNDPIETERFIVTSRKQYSGDEWYDATKEFLEQKVELGKKKEYRAKLPFMKLGTNELMDMIIPTFGGLDSFSDFVTKDVSKMNDDVGLGEKGAETMFMKQGIQKLRLLSEYPPLLHKAAHYFSMSAQVGPIFNLDQYNPEKKKLSNIQGNVKMKGVTDKFTYIMNSILQFYNLEKLIHRQTKLPQFPRDEFDKAEGDSDLNVLHAIELRGKSGPSGVPIRLIVSQKQGVLASMTEFYNLWDHPDSFGLEGNDQNYFLTLRPDAKLSRTKVRSKIDTDPMLQRALTITMELMQMTRLMPELRNQGLLCTPKELFDGVKEKGYDWDEILGNTRGWWTLNNDDHPVPFLSTLDLMRMRIDKYKPYWK</sequence>
<evidence type="ECO:0008006" key="3">
    <source>
        <dbReference type="Google" id="ProtNLM"/>
    </source>
</evidence>
<name>A0A0A8J977_9CAUD</name>